<gene>
    <name evidence="2" type="ORF">GCM10009092_25660</name>
</gene>
<feature type="chain" id="PRO_5046733703" evidence="1">
    <location>
        <begin position="19"/>
        <end position="112"/>
    </location>
</feature>
<reference evidence="3" key="1">
    <citation type="journal article" date="2019" name="Int. J. Syst. Evol. Microbiol.">
        <title>The Global Catalogue of Microorganisms (GCM) 10K type strain sequencing project: providing services to taxonomists for standard genome sequencing and annotation.</title>
        <authorList>
            <consortium name="The Broad Institute Genomics Platform"/>
            <consortium name="The Broad Institute Genome Sequencing Center for Infectious Disease"/>
            <person name="Wu L."/>
            <person name="Ma J."/>
        </authorList>
    </citation>
    <scope>NUCLEOTIDE SEQUENCE [LARGE SCALE GENOMIC DNA]</scope>
    <source>
        <strain evidence="3">JCM 13378</strain>
    </source>
</reference>
<proteinExistence type="predicted"/>
<evidence type="ECO:0000256" key="1">
    <source>
        <dbReference type="SAM" id="SignalP"/>
    </source>
</evidence>
<keyword evidence="1" id="KW-0732">Signal</keyword>
<evidence type="ECO:0000313" key="3">
    <source>
        <dbReference type="Proteomes" id="UP001501757"/>
    </source>
</evidence>
<dbReference type="Proteomes" id="UP001501757">
    <property type="component" value="Unassembled WGS sequence"/>
</dbReference>
<comment type="caution">
    <text evidence="2">The sequence shown here is derived from an EMBL/GenBank/DDBJ whole genome shotgun (WGS) entry which is preliminary data.</text>
</comment>
<dbReference type="RefSeq" id="WP_343845375.1">
    <property type="nucleotide sequence ID" value="NZ_BAAAEI010000014.1"/>
</dbReference>
<protein>
    <submittedName>
        <fullName evidence="2">Uncharacterized protein</fullName>
    </submittedName>
</protein>
<feature type="signal peptide" evidence="1">
    <location>
        <begin position="1"/>
        <end position="18"/>
    </location>
</feature>
<sequence length="112" mass="12192">MKKYYLLILIAISGAVHADNGTSEYVSLIDKPFQIISAGDESRVFVYGTQINNSGCTTPSSPVLFIGPNETIGKELYSALLTAKATGKKVKLITNGCYSNVYPIIFSMYLDQ</sequence>
<name>A0ABP3H400_9ALTE</name>
<dbReference type="EMBL" id="BAAAEI010000014">
    <property type="protein sequence ID" value="GAA0360312.1"/>
    <property type="molecule type" value="Genomic_DNA"/>
</dbReference>
<evidence type="ECO:0000313" key="2">
    <source>
        <dbReference type="EMBL" id="GAA0360312.1"/>
    </source>
</evidence>
<keyword evidence="3" id="KW-1185">Reference proteome</keyword>
<organism evidence="2 3">
    <name type="scientific">Bowmanella denitrificans</name>
    <dbReference type="NCBI Taxonomy" id="366582"/>
    <lineage>
        <taxon>Bacteria</taxon>
        <taxon>Pseudomonadati</taxon>
        <taxon>Pseudomonadota</taxon>
        <taxon>Gammaproteobacteria</taxon>
        <taxon>Alteromonadales</taxon>
        <taxon>Alteromonadaceae</taxon>
        <taxon>Bowmanella</taxon>
    </lineage>
</organism>
<accession>A0ABP3H400</accession>